<accession>A0A0S4JXJ0</accession>
<dbReference type="Pfam" id="PF00069">
    <property type="entry name" value="Pkinase"/>
    <property type="match status" value="1"/>
</dbReference>
<reference evidence="5" key="1">
    <citation type="submission" date="2015-09" db="EMBL/GenBank/DDBJ databases">
        <authorList>
            <consortium name="Pathogen Informatics"/>
        </authorList>
    </citation>
    <scope>NUCLEOTIDE SEQUENCE [LARGE SCALE GENOMIC DNA]</scope>
    <source>
        <strain evidence="5">Lake Konstanz</strain>
    </source>
</reference>
<protein>
    <recommendedName>
        <fullName evidence="1">non-specific serine/threonine protein kinase</fullName>
        <ecNumber evidence="1">2.7.11.1</ecNumber>
    </recommendedName>
</protein>
<dbReference type="PANTHER" id="PTHR11909">
    <property type="entry name" value="CASEIN KINASE-RELATED"/>
    <property type="match status" value="1"/>
</dbReference>
<dbReference type="AlphaFoldDB" id="A0A0S4JXJ0"/>
<evidence type="ECO:0000256" key="2">
    <source>
        <dbReference type="SAM" id="MobiDB-lite"/>
    </source>
</evidence>
<dbReference type="OrthoDB" id="5979581at2759"/>
<dbReference type="Gene3D" id="1.10.510.10">
    <property type="entry name" value="Transferase(Phosphotransferase) domain 1"/>
    <property type="match status" value="1"/>
</dbReference>
<gene>
    <name evidence="4" type="ORF">BSAL_45385</name>
</gene>
<dbReference type="EC" id="2.7.11.1" evidence="1"/>
<dbReference type="Proteomes" id="UP000051952">
    <property type="component" value="Unassembled WGS sequence"/>
</dbReference>
<evidence type="ECO:0000313" key="4">
    <source>
        <dbReference type="EMBL" id="CUG93866.1"/>
    </source>
</evidence>
<dbReference type="VEuPathDB" id="TriTrypDB:BSAL_45385"/>
<dbReference type="InterPro" id="IPR050235">
    <property type="entry name" value="CK1_Ser-Thr_kinase"/>
</dbReference>
<dbReference type="SUPFAM" id="SSF56112">
    <property type="entry name" value="Protein kinase-like (PK-like)"/>
    <property type="match status" value="1"/>
</dbReference>
<keyword evidence="4" id="KW-0418">Kinase</keyword>
<dbReference type="PROSITE" id="PS50011">
    <property type="entry name" value="PROTEIN_KINASE_DOM"/>
    <property type="match status" value="1"/>
</dbReference>
<dbReference type="EMBL" id="CYKH01002202">
    <property type="protein sequence ID" value="CUG93866.1"/>
    <property type="molecule type" value="Genomic_DNA"/>
</dbReference>
<dbReference type="GO" id="GO:0004674">
    <property type="term" value="F:protein serine/threonine kinase activity"/>
    <property type="evidence" value="ECO:0007669"/>
    <property type="project" value="UniProtKB-EC"/>
</dbReference>
<evidence type="ECO:0000313" key="5">
    <source>
        <dbReference type="Proteomes" id="UP000051952"/>
    </source>
</evidence>
<dbReference type="InterPro" id="IPR011009">
    <property type="entry name" value="Kinase-like_dom_sf"/>
</dbReference>
<sequence>MQDLQTFCPSTPTAGLPTLKYFGQEGDYRVLIMTVHGPSLEDLHEHLGKFSLKTTAMLADQMISRLEFVHSVGYIHRDLKPDNFLMGLGKLSHHVYLIDYGLSTKYVSSTTGQHREATTGRNFVGTTRYASLRTHQGCSQSRRDDIEQLAYILVYLYRGRLPWSGLQIRDRDEKEKAIGDLKLKLPTSKIAERCPRQFEDLLLYARKMEFEEVPQYEMCRMLMASVLDELGPALGKNDFEYDWVVKKRPQSPSAPQEGGTTSPRSPINSGSGVGIGVLSSAQARGVFSGCGSQDITSLGGFE</sequence>
<proteinExistence type="predicted"/>
<dbReference type="InterPro" id="IPR008271">
    <property type="entry name" value="Ser/Thr_kinase_AS"/>
</dbReference>
<dbReference type="CDD" id="cd14016">
    <property type="entry name" value="STKc_CK1"/>
    <property type="match status" value="1"/>
</dbReference>
<dbReference type="InterPro" id="IPR000719">
    <property type="entry name" value="Prot_kinase_dom"/>
</dbReference>
<feature type="compositionally biased region" description="Polar residues" evidence="2">
    <location>
        <begin position="250"/>
        <end position="268"/>
    </location>
</feature>
<dbReference type="SMART" id="SM00220">
    <property type="entry name" value="S_TKc"/>
    <property type="match status" value="1"/>
</dbReference>
<dbReference type="OMA" id="RNMEFAE"/>
<keyword evidence="5" id="KW-1185">Reference proteome</keyword>
<keyword evidence="4" id="KW-0808">Transferase</keyword>
<dbReference type="GO" id="GO:0005524">
    <property type="term" value="F:ATP binding"/>
    <property type="evidence" value="ECO:0007669"/>
    <property type="project" value="InterPro"/>
</dbReference>
<feature type="region of interest" description="Disordered" evidence="2">
    <location>
        <begin position="249"/>
        <end position="272"/>
    </location>
</feature>
<feature type="domain" description="Protein kinase" evidence="3">
    <location>
        <begin position="1"/>
        <end position="227"/>
    </location>
</feature>
<evidence type="ECO:0000256" key="1">
    <source>
        <dbReference type="ARBA" id="ARBA00012513"/>
    </source>
</evidence>
<name>A0A0S4JXJ0_BODSA</name>
<evidence type="ECO:0000259" key="3">
    <source>
        <dbReference type="PROSITE" id="PS50011"/>
    </source>
</evidence>
<dbReference type="PROSITE" id="PS00108">
    <property type="entry name" value="PROTEIN_KINASE_ST"/>
    <property type="match status" value="1"/>
</dbReference>
<organism evidence="4 5">
    <name type="scientific">Bodo saltans</name>
    <name type="common">Flagellated protozoan</name>
    <dbReference type="NCBI Taxonomy" id="75058"/>
    <lineage>
        <taxon>Eukaryota</taxon>
        <taxon>Discoba</taxon>
        <taxon>Euglenozoa</taxon>
        <taxon>Kinetoplastea</taxon>
        <taxon>Metakinetoplastina</taxon>
        <taxon>Eubodonida</taxon>
        <taxon>Bodonidae</taxon>
        <taxon>Bodo</taxon>
    </lineage>
</organism>